<dbReference type="Gene3D" id="3.40.50.300">
    <property type="entry name" value="P-loop containing nucleotide triphosphate hydrolases"/>
    <property type="match status" value="1"/>
</dbReference>
<dbReference type="GO" id="GO:0006298">
    <property type="term" value="P:mismatch repair"/>
    <property type="evidence" value="ECO:0007669"/>
    <property type="project" value="InterPro"/>
</dbReference>
<dbReference type="SMART" id="SM00534">
    <property type="entry name" value="MUTSac"/>
    <property type="match status" value="1"/>
</dbReference>
<evidence type="ECO:0000256" key="2">
    <source>
        <dbReference type="ARBA" id="ARBA00022840"/>
    </source>
</evidence>
<dbReference type="Proteomes" id="UP000182241">
    <property type="component" value="Unassembled WGS sequence"/>
</dbReference>
<dbReference type="GO" id="GO:0005524">
    <property type="term" value="F:ATP binding"/>
    <property type="evidence" value="ECO:0007669"/>
    <property type="project" value="UniProtKB-KW"/>
</dbReference>
<dbReference type="Pfam" id="PF00488">
    <property type="entry name" value="MutS_V"/>
    <property type="match status" value="1"/>
</dbReference>
<dbReference type="GO" id="GO:0005829">
    <property type="term" value="C:cytosol"/>
    <property type="evidence" value="ECO:0007669"/>
    <property type="project" value="TreeGrafter"/>
</dbReference>
<dbReference type="OrthoDB" id="9808166at2"/>
<sequence>MRTRLLYRDRDLRDASAAPPRTEELRRNLGLDRLLPTMAAGDDALYRVAEAVLLGDVASADDIRYRHEVLRDCLAHPGAVDDLRRIAARAVERERHNYFGLFTRATPDKVLYRSLDVLDMFLEAFTELRAACDRWRGGFSSAGFDTFFSCIATDLDDAYLATVREHLEGLRFAKGELISVRLGAGAHGTDHVLRHPDRTGWRRLRGRDGAIDLDVDDPAAAEALTVLAGRGIRTAADAVAQAAEHVAAYFRTIADELGFYRAVMNLLAALDERGAPWCLPEPTERGLTCRGLYLPALALESRDPLVGNDIDTEEASVTMITGANHGGKTTLLRSIGTAQLMLRCGMPVPARAYRGPVHPQVFTHFGGEERDGGDTAGRLEEELGRMSAIADVIRPGALLLCNESLASTNEREGAALARQIVETVRNCGITVVYVTHMYELARGLADADDPRHAFLRAERLDSGDRTFRVLPGRPLSTSHGEDLFERIFGAEAGV</sequence>
<name>A0A1H4XAY0_TSUTY</name>
<keyword evidence="2" id="KW-0067">ATP-binding</keyword>
<feature type="domain" description="DNA mismatch repair proteins mutS family" evidence="4">
    <location>
        <begin position="315"/>
        <end position="493"/>
    </location>
</feature>
<dbReference type="SUPFAM" id="SSF52540">
    <property type="entry name" value="P-loop containing nucleoside triphosphate hydrolases"/>
    <property type="match status" value="1"/>
</dbReference>
<dbReference type="PANTHER" id="PTHR11361">
    <property type="entry name" value="DNA MISMATCH REPAIR PROTEIN MUTS FAMILY MEMBER"/>
    <property type="match status" value="1"/>
</dbReference>
<proteinExistence type="predicted"/>
<protein>
    <submittedName>
        <fullName evidence="5">MutS domain V</fullName>
    </submittedName>
</protein>
<organism evidence="5 6">
    <name type="scientific">Tsukamurella tyrosinosolvens</name>
    <dbReference type="NCBI Taxonomy" id="57704"/>
    <lineage>
        <taxon>Bacteria</taxon>
        <taxon>Bacillati</taxon>
        <taxon>Actinomycetota</taxon>
        <taxon>Actinomycetes</taxon>
        <taxon>Mycobacteriales</taxon>
        <taxon>Tsukamurellaceae</taxon>
        <taxon>Tsukamurella</taxon>
    </lineage>
</organism>
<evidence type="ECO:0000313" key="5">
    <source>
        <dbReference type="EMBL" id="SED02727.1"/>
    </source>
</evidence>
<dbReference type="AlphaFoldDB" id="A0A1H4XAY0"/>
<dbReference type="PANTHER" id="PTHR11361:SF34">
    <property type="entry name" value="DNA MISMATCH REPAIR PROTEIN MSH1, MITOCHONDRIAL"/>
    <property type="match status" value="1"/>
</dbReference>
<gene>
    <name evidence="5" type="ORF">SAMN04489793_3770</name>
</gene>
<dbReference type="EMBL" id="FNSA01000003">
    <property type="protein sequence ID" value="SED02727.1"/>
    <property type="molecule type" value="Genomic_DNA"/>
</dbReference>
<dbReference type="GO" id="GO:0030983">
    <property type="term" value="F:mismatched DNA binding"/>
    <property type="evidence" value="ECO:0007669"/>
    <property type="project" value="InterPro"/>
</dbReference>
<dbReference type="GO" id="GO:0140664">
    <property type="term" value="F:ATP-dependent DNA damage sensor activity"/>
    <property type="evidence" value="ECO:0007669"/>
    <property type="project" value="InterPro"/>
</dbReference>
<keyword evidence="1" id="KW-0547">Nucleotide-binding</keyword>
<evidence type="ECO:0000259" key="4">
    <source>
        <dbReference type="SMART" id="SM00534"/>
    </source>
</evidence>
<evidence type="ECO:0000256" key="3">
    <source>
        <dbReference type="ARBA" id="ARBA00023125"/>
    </source>
</evidence>
<dbReference type="InterPro" id="IPR045076">
    <property type="entry name" value="MutS"/>
</dbReference>
<keyword evidence="6" id="KW-1185">Reference proteome</keyword>
<evidence type="ECO:0000313" key="6">
    <source>
        <dbReference type="Proteomes" id="UP000182241"/>
    </source>
</evidence>
<reference evidence="6" key="1">
    <citation type="submission" date="2016-10" db="EMBL/GenBank/DDBJ databases">
        <authorList>
            <person name="Varghese N."/>
            <person name="Submissions S."/>
        </authorList>
    </citation>
    <scope>NUCLEOTIDE SEQUENCE [LARGE SCALE GENOMIC DNA]</scope>
    <source>
        <strain evidence="6">DSM 44234</strain>
    </source>
</reference>
<dbReference type="STRING" id="57704.SAMN04489793_3770"/>
<dbReference type="RefSeq" id="WP_068739111.1">
    <property type="nucleotide sequence ID" value="NZ_CBDRGN010000003.1"/>
</dbReference>
<keyword evidence="3" id="KW-0238">DNA-binding</keyword>
<accession>A0A1H4XAY0</accession>
<dbReference type="InterPro" id="IPR027417">
    <property type="entry name" value="P-loop_NTPase"/>
</dbReference>
<dbReference type="InterPro" id="IPR000432">
    <property type="entry name" value="DNA_mismatch_repair_MutS_C"/>
</dbReference>
<evidence type="ECO:0000256" key="1">
    <source>
        <dbReference type="ARBA" id="ARBA00022741"/>
    </source>
</evidence>